<accession>A0ABC7ZIR2</accession>
<evidence type="ECO:0000313" key="3">
    <source>
        <dbReference type="EMBL" id="AFQ04042.1"/>
    </source>
</evidence>
<feature type="transmembrane region" description="Helical" evidence="2">
    <location>
        <begin position="12"/>
        <end position="32"/>
    </location>
</feature>
<dbReference type="EMBL" id="CP003772">
    <property type="protein sequence ID" value="AFQ04042.1"/>
    <property type="molecule type" value="Genomic_DNA"/>
</dbReference>
<evidence type="ECO:0000313" key="4">
    <source>
        <dbReference type="Proteomes" id="UP000005254"/>
    </source>
</evidence>
<gene>
    <name evidence="3" type="ORF">CM1_01315</name>
</gene>
<keyword evidence="2" id="KW-0472">Membrane</keyword>
<dbReference type="Proteomes" id="UP000005254">
    <property type="component" value="Chromosome"/>
</dbReference>
<dbReference type="GeneID" id="99647073"/>
<evidence type="ECO:0000256" key="2">
    <source>
        <dbReference type="SAM" id="Phobius"/>
    </source>
</evidence>
<dbReference type="AlphaFoldDB" id="A0ABC7ZIR2"/>
<dbReference type="RefSeq" id="WP_009885758.1">
    <property type="nucleotide sequence ID" value="NC_018497.1"/>
</dbReference>
<keyword evidence="2" id="KW-0812">Transmembrane</keyword>
<name>A0ABC7ZIR2_MYCGT</name>
<dbReference type="NCBIfam" id="NF045747">
    <property type="entry name" value="MPN313"/>
    <property type="match status" value="1"/>
</dbReference>
<reference evidence="3 4" key="1">
    <citation type="journal article" date="2012" name="J. Bacteriol.">
        <title>Draft Genome Sequences of Four Axenic Mycoplasma genitalium Strains Isolated from Denmark, Japan, and Australia.</title>
        <authorList>
            <person name="McGowin C.L."/>
            <person name="Ma L."/>
            <person name="Jensen J.S."/>
            <person name="Mancuso M.M."/>
            <person name="Hamasuna R."/>
            <person name="Adegboye D."/>
            <person name="Martin D.H."/>
        </authorList>
    </citation>
    <scope>NUCLEOTIDE SEQUENCE [LARGE SCALE GENOMIC DNA]</scope>
    <source>
        <strain evidence="3 4">M6320</strain>
    </source>
</reference>
<dbReference type="KEGG" id="mgx:CM1_01315"/>
<proteinExistence type="predicted"/>
<feature type="region of interest" description="Disordered" evidence="1">
    <location>
        <begin position="47"/>
        <end position="66"/>
    </location>
</feature>
<protein>
    <submittedName>
        <fullName evidence="3">Uncharacterized protein</fullName>
    </submittedName>
</protein>
<keyword evidence="2" id="KW-1133">Transmembrane helix</keyword>
<organism evidence="3 4">
    <name type="scientific">Mycoplasmoides genitalium M6320</name>
    <dbReference type="NCBI Taxonomy" id="662945"/>
    <lineage>
        <taxon>Bacteria</taxon>
        <taxon>Bacillati</taxon>
        <taxon>Mycoplasmatota</taxon>
        <taxon>Mycoplasmoidales</taxon>
        <taxon>Mycoplasmoidaceae</taxon>
        <taxon>Mycoplasmoides</taxon>
    </lineage>
</organism>
<evidence type="ECO:0000256" key="1">
    <source>
        <dbReference type="SAM" id="MobiDB-lite"/>
    </source>
</evidence>
<sequence length="93" mass="10110">MYKLEKAQAKQVVGGLSFWTFSAGLIMIVNALTGVAHAVNDIFQSTTANANGSDDDNENKNNSYRSKSNYFNTARFKLGLTPGSSSYSFPVFS</sequence>